<proteinExistence type="inferred from homology"/>
<dbReference type="PIRSF" id="PIRSF006806">
    <property type="entry name" value="FTHF_cligase"/>
    <property type="match status" value="1"/>
</dbReference>
<dbReference type="Pfam" id="PF01812">
    <property type="entry name" value="5-FTHF_cyc-lig"/>
    <property type="match status" value="1"/>
</dbReference>
<keyword evidence="5" id="KW-0460">Magnesium</keyword>
<dbReference type="EMBL" id="CP002304">
    <property type="protein sequence ID" value="ADQ15059.1"/>
    <property type="molecule type" value="Genomic_DNA"/>
</dbReference>
<dbReference type="RefSeq" id="WP_013406136.1">
    <property type="nucleotide sequence ID" value="NC_014654.1"/>
</dbReference>
<feature type="binding site" evidence="4">
    <location>
        <position position="50"/>
    </location>
    <ligand>
        <name>substrate</name>
    </ligand>
</feature>
<name>E4RII9_HALHG</name>
<keyword evidence="7" id="KW-1185">Reference proteome</keyword>
<dbReference type="eggNOG" id="COG0212">
    <property type="taxonomic scope" value="Bacteria"/>
</dbReference>
<dbReference type="GO" id="GO:0030272">
    <property type="term" value="F:5-formyltetrahydrofolate cyclo-ligase activity"/>
    <property type="evidence" value="ECO:0007669"/>
    <property type="project" value="UniProtKB-EC"/>
</dbReference>
<reference evidence="6 7" key="2">
    <citation type="journal article" date="2011" name="J. Bacteriol.">
        <title>Complete Genome Sequence of the Haloalkaliphilic, Hydrogen Producing Halanaerobium hydrogenoformans.</title>
        <authorList>
            <person name="Brown S.D."/>
            <person name="Begemann M.B."/>
            <person name="Mormile M.R."/>
            <person name="Wall J.D."/>
            <person name="Han C.S."/>
            <person name="Goodwin L.A."/>
            <person name="Pitluck S."/>
            <person name="Land M.L."/>
            <person name="Hauser L.J."/>
            <person name="Elias D.A."/>
        </authorList>
    </citation>
    <scope>NUCLEOTIDE SEQUENCE [LARGE SCALE GENOMIC DNA]</scope>
    <source>
        <strain evidence="7">sapolanicus</strain>
    </source>
</reference>
<dbReference type="Gene3D" id="3.40.50.10420">
    <property type="entry name" value="NagB/RpiA/CoA transferase-like"/>
    <property type="match status" value="1"/>
</dbReference>
<dbReference type="InterPro" id="IPR037171">
    <property type="entry name" value="NagB/RpiA_transferase-like"/>
</dbReference>
<dbReference type="EC" id="6.3.3.2" evidence="5"/>
<feature type="binding site" evidence="4">
    <location>
        <position position="55"/>
    </location>
    <ligand>
        <name>substrate</name>
    </ligand>
</feature>
<protein>
    <recommendedName>
        <fullName evidence="5">5-formyltetrahydrofolate cyclo-ligase</fullName>
        <ecNumber evidence="5">6.3.3.2</ecNumber>
    </recommendedName>
</protein>
<dbReference type="GO" id="GO:0046872">
    <property type="term" value="F:metal ion binding"/>
    <property type="evidence" value="ECO:0007669"/>
    <property type="project" value="UniProtKB-KW"/>
</dbReference>
<dbReference type="HOGENOM" id="CLU_066245_2_2_9"/>
<dbReference type="NCBIfam" id="TIGR02727">
    <property type="entry name" value="MTHFS_bact"/>
    <property type="match status" value="1"/>
</dbReference>
<dbReference type="SUPFAM" id="SSF100950">
    <property type="entry name" value="NagB/RpiA/CoA transferase-like"/>
    <property type="match status" value="1"/>
</dbReference>
<comment type="cofactor">
    <cofactor evidence="5">
        <name>Mg(2+)</name>
        <dbReference type="ChEBI" id="CHEBI:18420"/>
    </cofactor>
</comment>
<evidence type="ECO:0000256" key="2">
    <source>
        <dbReference type="ARBA" id="ARBA00022741"/>
    </source>
</evidence>
<dbReference type="STRING" id="656519.Halsa_1636"/>
<sequence>MLTKDKLRKYHLDKRSKITFEKINKWSKKICDKFLSLDELNNVQKIMSYISMRKEVNTYPLLESLIEKGFKVYAPYTIKKEGTLGAAQIDDLDLDLQDGVFGVQEPKRELRNKAVPDDLDIIIVPGAVYTKDGYRIGYGGGYYDKFLAEHGQNALKVAFCYDYFIIDDFPVEDHDIAVDLIITENQIIKI</sequence>
<dbReference type="GO" id="GO:0005524">
    <property type="term" value="F:ATP binding"/>
    <property type="evidence" value="ECO:0007669"/>
    <property type="project" value="UniProtKB-KW"/>
</dbReference>
<evidence type="ECO:0000313" key="7">
    <source>
        <dbReference type="Proteomes" id="UP000007434"/>
    </source>
</evidence>
<evidence type="ECO:0000256" key="3">
    <source>
        <dbReference type="ARBA" id="ARBA00022840"/>
    </source>
</evidence>
<comment type="similarity">
    <text evidence="1 5">Belongs to the 5-formyltetrahydrofolate cyclo-ligase family.</text>
</comment>
<dbReference type="PANTHER" id="PTHR23407:SF1">
    <property type="entry name" value="5-FORMYLTETRAHYDROFOLATE CYCLO-LIGASE"/>
    <property type="match status" value="1"/>
</dbReference>
<evidence type="ECO:0000256" key="5">
    <source>
        <dbReference type="RuleBase" id="RU361279"/>
    </source>
</evidence>
<dbReference type="PANTHER" id="PTHR23407">
    <property type="entry name" value="ATPASE INHIBITOR/5-FORMYLTETRAHYDROFOLATE CYCLO-LIGASE"/>
    <property type="match status" value="1"/>
</dbReference>
<dbReference type="Proteomes" id="UP000007434">
    <property type="component" value="Chromosome"/>
</dbReference>
<dbReference type="OrthoDB" id="9801938at2"/>
<dbReference type="AlphaFoldDB" id="E4RII9"/>
<feature type="binding site" evidence="4">
    <location>
        <begin position="4"/>
        <end position="8"/>
    </location>
    <ligand>
        <name>ATP</name>
        <dbReference type="ChEBI" id="CHEBI:30616"/>
    </ligand>
</feature>
<keyword evidence="5" id="KW-0479">Metal-binding</keyword>
<dbReference type="InterPro" id="IPR002698">
    <property type="entry name" value="FTHF_cligase"/>
</dbReference>
<comment type="catalytic activity">
    <reaction evidence="5">
        <text>(6S)-5-formyl-5,6,7,8-tetrahydrofolate + ATP = (6R)-5,10-methenyltetrahydrofolate + ADP + phosphate</text>
        <dbReference type="Rhea" id="RHEA:10488"/>
        <dbReference type="ChEBI" id="CHEBI:30616"/>
        <dbReference type="ChEBI" id="CHEBI:43474"/>
        <dbReference type="ChEBI" id="CHEBI:57455"/>
        <dbReference type="ChEBI" id="CHEBI:57457"/>
        <dbReference type="ChEBI" id="CHEBI:456216"/>
        <dbReference type="EC" id="6.3.3.2"/>
    </reaction>
</comment>
<organism evidence="6 7">
    <name type="scientific">Halanaerobium hydrogeniformans</name>
    <name type="common">Halanaerobium sp. (strain sapolanicus)</name>
    <dbReference type="NCBI Taxonomy" id="656519"/>
    <lineage>
        <taxon>Bacteria</taxon>
        <taxon>Bacillati</taxon>
        <taxon>Bacillota</taxon>
        <taxon>Clostridia</taxon>
        <taxon>Halanaerobiales</taxon>
        <taxon>Halanaerobiaceae</taxon>
        <taxon>Halanaerobium</taxon>
    </lineage>
</organism>
<keyword evidence="3 4" id="KW-0067">ATP-binding</keyword>
<dbReference type="KEGG" id="has:Halsa_1636"/>
<gene>
    <name evidence="6" type="ordered locus">Halsa_1636</name>
</gene>
<keyword evidence="2 4" id="KW-0547">Nucleotide-binding</keyword>
<feature type="binding site" evidence="4">
    <location>
        <begin position="135"/>
        <end position="143"/>
    </location>
    <ligand>
        <name>ATP</name>
        <dbReference type="ChEBI" id="CHEBI:30616"/>
    </ligand>
</feature>
<evidence type="ECO:0000256" key="4">
    <source>
        <dbReference type="PIRSR" id="PIRSR006806-1"/>
    </source>
</evidence>
<reference evidence="6 7" key="1">
    <citation type="submission" date="2010-11" db="EMBL/GenBank/DDBJ databases">
        <title>Complete sequence of Halanaerobium sp. sapolanicus.</title>
        <authorList>
            <consortium name="US DOE Joint Genome Institute"/>
            <person name="Lucas S."/>
            <person name="Copeland A."/>
            <person name="Lapidus A."/>
            <person name="Cheng J.-F."/>
            <person name="Bruce D."/>
            <person name="Goodwin L."/>
            <person name="Pitluck S."/>
            <person name="Davenport K."/>
            <person name="Detter J.C."/>
            <person name="Han C."/>
            <person name="Tapia R."/>
            <person name="Land M."/>
            <person name="Hauser L."/>
            <person name="Jeffries C."/>
            <person name="Kyrpides N."/>
            <person name="Ivanova N."/>
            <person name="Mikhailova N."/>
            <person name="Begemann M.B."/>
            <person name="Mormile M.R."/>
            <person name="Wall J.D."/>
            <person name="Elias D.A."/>
            <person name="Woyke T."/>
        </authorList>
    </citation>
    <scope>NUCLEOTIDE SEQUENCE [LARGE SCALE GENOMIC DNA]</scope>
    <source>
        <strain evidence="7">sapolanicus</strain>
    </source>
</reference>
<accession>E4RII9</accession>
<evidence type="ECO:0000313" key="6">
    <source>
        <dbReference type="EMBL" id="ADQ15059.1"/>
    </source>
</evidence>
<dbReference type="GO" id="GO:0009396">
    <property type="term" value="P:folic acid-containing compound biosynthetic process"/>
    <property type="evidence" value="ECO:0007669"/>
    <property type="project" value="TreeGrafter"/>
</dbReference>
<dbReference type="InterPro" id="IPR024185">
    <property type="entry name" value="FTHF_cligase-like_sf"/>
</dbReference>
<dbReference type="GO" id="GO:0035999">
    <property type="term" value="P:tetrahydrofolate interconversion"/>
    <property type="evidence" value="ECO:0007669"/>
    <property type="project" value="TreeGrafter"/>
</dbReference>
<evidence type="ECO:0000256" key="1">
    <source>
        <dbReference type="ARBA" id="ARBA00010638"/>
    </source>
</evidence>